<dbReference type="EMBL" id="LAZR01002887">
    <property type="protein sequence ID" value="KKN24370.1"/>
    <property type="molecule type" value="Genomic_DNA"/>
</dbReference>
<dbReference type="AlphaFoldDB" id="A0A0F9NY25"/>
<comment type="caution">
    <text evidence="1">The sequence shown here is derived from an EMBL/GenBank/DDBJ whole genome shotgun (WGS) entry which is preliminary data.</text>
</comment>
<organism evidence="1">
    <name type="scientific">marine sediment metagenome</name>
    <dbReference type="NCBI Taxonomy" id="412755"/>
    <lineage>
        <taxon>unclassified sequences</taxon>
        <taxon>metagenomes</taxon>
        <taxon>ecological metagenomes</taxon>
    </lineage>
</organism>
<reference evidence="1" key="1">
    <citation type="journal article" date="2015" name="Nature">
        <title>Complex archaea that bridge the gap between prokaryotes and eukaryotes.</title>
        <authorList>
            <person name="Spang A."/>
            <person name="Saw J.H."/>
            <person name="Jorgensen S.L."/>
            <person name="Zaremba-Niedzwiedzka K."/>
            <person name="Martijn J."/>
            <person name="Lind A.E."/>
            <person name="van Eijk R."/>
            <person name="Schleper C."/>
            <person name="Guy L."/>
            <person name="Ettema T.J."/>
        </authorList>
    </citation>
    <scope>NUCLEOTIDE SEQUENCE</scope>
</reference>
<evidence type="ECO:0000313" key="1">
    <source>
        <dbReference type="EMBL" id="KKN24370.1"/>
    </source>
</evidence>
<gene>
    <name evidence="1" type="ORF">LCGC14_0895430</name>
</gene>
<protein>
    <submittedName>
        <fullName evidence="1">Uncharacterized protein</fullName>
    </submittedName>
</protein>
<accession>A0A0F9NY25</accession>
<proteinExistence type="predicted"/>
<name>A0A0F9NY25_9ZZZZ</name>
<sequence length="188" mass="19517">MKKLLCIILILVCFGRADAVTSKFRGVVVSGSAVGDGLIGHATRDSNQTINANRAWHTPHTPDTPGNVQYGHIWIEDGDGFTFYVGLYDNGGNPLLCCTVVGTDATPAWYNCDAGSAFNVQGGTTYYAGVAQSGGAPEVGRDTAGGDGLFYDATGITPSCVETFDPEETTSGAGNSLTIVWNNAAGDP</sequence>